<dbReference type="KEGG" id="aalg:AREALGSMS7_03346"/>
<protein>
    <submittedName>
        <fullName evidence="1">Putative rhamnosyl transferase</fullName>
    </submittedName>
</protein>
<gene>
    <name evidence="1" type="ORF">AREALGSMS7_03346</name>
</gene>
<keyword evidence="1" id="KW-0808">Transferase</keyword>
<evidence type="ECO:0000313" key="2">
    <source>
        <dbReference type="Proteomes" id="UP000204551"/>
    </source>
</evidence>
<evidence type="ECO:0000313" key="1">
    <source>
        <dbReference type="EMBL" id="ASO06771.1"/>
    </source>
</evidence>
<dbReference type="RefSeq" id="WP_093979180.1">
    <property type="nucleotide sequence ID" value="NZ_CP022515.1"/>
</dbReference>
<reference evidence="1 2" key="1">
    <citation type="submission" date="2017-07" db="EMBL/GenBank/DDBJ databases">
        <title>Genome Sequence of Arenibacter algicola Strain SMS7 Isolated from a culture of the Diatom Skeletonema marinoi.</title>
        <authorList>
            <person name="Topel M."/>
            <person name="Pinder M.I.M."/>
            <person name="Johansson O.N."/>
            <person name="Kourtchenko O."/>
            <person name="Godhe A."/>
            <person name="Clarke A.K."/>
        </authorList>
    </citation>
    <scope>NUCLEOTIDE SEQUENCE [LARGE SCALE GENOMIC DNA]</scope>
    <source>
        <strain evidence="1 2">SMS7</strain>
    </source>
</reference>
<accession>A0A221V0V4</accession>
<proteinExistence type="predicted"/>
<name>A0A221V0V4_9FLAO</name>
<dbReference type="AlphaFoldDB" id="A0A221V0V4"/>
<sequence>MFDHFLFTRFNLRQASWTNTKNNTPVLTEEWLKNRFELFENYCLPSVRSQTNKDFKWLVFFDIETPLPYKEKIMEYQKDCAMFQPFFVQDMSYFFSTIQDELKKSTAPYIITSRIDNDDCISQHYIEEVQRNFDQQNYLAIDFSDGYTLQVAPKVKVGKRHHIYNPFISLIERNENPKGIWSMKKHSDWKRIKNITRIPNKRVWMSIIHFENKVNEFIGYGNVDLASIFEEFVIEDKIKAQLAKNQIPISSWPFLSIKNKVSSHWHTFNKDLKKALKLYN</sequence>
<organism evidence="1 2">
    <name type="scientific">Arenibacter algicola</name>
    <dbReference type="NCBI Taxonomy" id="616991"/>
    <lineage>
        <taxon>Bacteria</taxon>
        <taxon>Pseudomonadati</taxon>
        <taxon>Bacteroidota</taxon>
        <taxon>Flavobacteriia</taxon>
        <taxon>Flavobacteriales</taxon>
        <taxon>Flavobacteriaceae</taxon>
        <taxon>Arenibacter</taxon>
    </lineage>
</organism>
<dbReference type="InterPro" id="IPR021466">
    <property type="entry name" value="Put_rhamnosyl_transferase"/>
</dbReference>
<dbReference type="Pfam" id="PF11316">
    <property type="entry name" value="Rhamno_transf"/>
    <property type="match status" value="1"/>
</dbReference>
<dbReference type="Proteomes" id="UP000204551">
    <property type="component" value="Chromosome"/>
</dbReference>
<dbReference type="GO" id="GO:0016740">
    <property type="term" value="F:transferase activity"/>
    <property type="evidence" value="ECO:0007669"/>
    <property type="project" value="UniProtKB-KW"/>
</dbReference>
<dbReference type="EMBL" id="CP022515">
    <property type="protein sequence ID" value="ASO06771.1"/>
    <property type="molecule type" value="Genomic_DNA"/>
</dbReference>